<feature type="domain" description="IraD/Gp25-like" evidence="1">
    <location>
        <begin position="15"/>
        <end position="99"/>
    </location>
</feature>
<dbReference type="Proteomes" id="UP001059745">
    <property type="component" value="Chromosome 1"/>
</dbReference>
<dbReference type="EMBL" id="CP104214">
    <property type="protein sequence ID" value="UWX70338.1"/>
    <property type="molecule type" value="Genomic_DNA"/>
</dbReference>
<dbReference type="AlphaFoldDB" id="A0AB38TPH4"/>
<evidence type="ECO:0000313" key="3">
    <source>
        <dbReference type="Proteomes" id="UP001059745"/>
    </source>
</evidence>
<dbReference type="Pfam" id="PF04965">
    <property type="entry name" value="GPW_gp25"/>
    <property type="match status" value="1"/>
</dbReference>
<evidence type="ECO:0000259" key="1">
    <source>
        <dbReference type="Pfam" id="PF04965"/>
    </source>
</evidence>
<name>A0AB38TPH4_BURGA</name>
<gene>
    <name evidence="2" type="ORF">NYZ96_00730</name>
</gene>
<dbReference type="SUPFAM" id="SSF160719">
    <property type="entry name" value="gpW/gp25-like"/>
    <property type="match status" value="1"/>
</dbReference>
<accession>A0AB38TPH4</accession>
<dbReference type="RefSeq" id="WP_012734236.1">
    <property type="nucleotide sequence ID" value="NZ_CADEQE010000008.1"/>
</dbReference>
<protein>
    <submittedName>
        <fullName evidence="2">GPW/gp25 family protein</fullName>
    </submittedName>
</protein>
<dbReference type="InterPro" id="IPR007048">
    <property type="entry name" value="IraD/Gp25-like"/>
</dbReference>
<organism evidence="2 3">
    <name type="scientific">Burkholderia gladioli</name>
    <name type="common">Pseudomonas marginata</name>
    <name type="synonym">Phytomonas marginata</name>
    <dbReference type="NCBI Taxonomy" id="28095"/>
    <lineage>
        <taxon>Bacteria</taxon>
        <taxon>Pseudomonadati</taxon>
        <taxon>Pseudomonadota</taxon>
        <taxon>Betaproteobacteria</taxon>
        <taxon>Burkholderiales</taxon>
        <taxon>Burkholderiaceae</taxon>
        <taxon>Burkholderia</taxon>
    </lineage>
</organism>
<reference evidence="2" key="1">
    <citation type="submission" date="2022-09" db="EMBL/GenBank/DDBJ databases">
        <title>Genomic of Burkholderia gladioli.</title>
        <authorList>
            <person name="Wu H."/>
        </authorList>
    </citation>
    <scope>NUCLEOTIDE SEQUENCE</scope>
    <source>
        <strain evidence="2">ZN-S4</strain>
    </source>
</reference>
<evidence type="ECO:0000313" key="2">
    <source>
        <dbReference type="EMBL" id="UWX70338.1"/>
    </source>
</evidence>
<dbReference type="Gene3D" id="3.10.450.40">
    <property type="match status" value="1"/>
</dbReference>
<proteinExistence type="predicted"/>
<sequence length="120" mass="13021">MKGMNAATGRAIGGTDHLAQSIARILSTPLGTCIQRRTFGSELPELVDAPNNGATRIRLYAATVTALMRWEPRLTVTRVQLVAAGADLLDGRQYIDIEGWTDERDELTTLRVPISNGTKA</sequence>